<sequence length="124" mass="13128">MVGPSRPGVAAKEFGHRFPLFVGVCAPRQILRHSSGGLAPLIGGERIIVVAASSSKLGWATAHHTRATGVGSRPIGSTATERLTNVGADGGHHPRRPTFTGRTDRLGDHRLVDLVAERLHHPLV</sequence>
<reference evidence="2 3" key="1">
    <citation type="submission" date="2021-01" db="EMBL/GenBank/DDBJ databases">
        <title>Sequencing the genomes of 1000 actinobacteria strains.</title>
        <authorList>
            <person name="Klenk H.-P."/>
        </authorList>
    </citation>
    <scope>NUCLEOTIDE SEQUENCE [LARGE SCALE GENOMIC DNA]</scope>
    <source>
        <strain evidence="2 3">DSM 100204</strain>
    </source>
</reference>
<evidence type="ECO:0000313" key="3">
    <source>
        <dbReference type="Proteomes" id="UP000764837"/>
    </source>
</evidence>
<feature type="region of interest" description="Disordered" evidence="1">
    <location>
        <begin position="84"/>
        <end position="104"/>
    </location>
</feature>
<dbReference type="Proteomes" id="UP000764837">
    <property type="component" value="Unassembled WGS sequence"/>
</dbReference>
<gene>
    <name evidence="2" type="ORF">JOD64_005359</name>
</gene>
<organism evidence="2 3">
    <name type="scientific">Micromonospora luteifusca</name>
    <dbReference type="NCBI Taxonomy" id="709860"/>
    <lineage>
        <taxon>Bacteria</taxon>
        <taxon>Bacillati</taxon>
        <taxon>Actinomycetota</taxon>
        <taxon>Actinomycetes</taxon>
        <taxon>Micromonosporales</taxon>
        <taxon>Micromonosporaceae</taxon>
        <taxon>Micromonospora</taxon>
    </lineage>
</organism>
<dbReference type="RefSeq" id="WP_204944754.1">
    <property type="nucleotide sequence ID" value="NZ_JAFBBP010000001.1"/>
</dbReference>
<protein>
    <submittedName>
        <fullName evidence="2">Uncharacterized protein</fullName>
    </submittedName>
</protein>
<comment type="caution">
    <text evidence="2">The sequence shown here is derived from an EMBL/GenBank/DDBJ whole genome shotgun (WGS) entry which is preliminary data.</text>
</comment>
<dbReference type="EMBL" id="JAFBBP010000001">
    <property type="protein sequence ID" value="MBM7494137.1"/>
    <property type="molecule type" value="Genomic_DNA"/>
</dbReference>
<name>A0ABS2M1T5_9ACTN</name>
<accession>A0ABS2M1T5</accession>
<keyword evidence="3" id="KW-1185">Reference proteome</keyword>
<evidence type="ECO:0000313" key="2">
    <source>
        <dbReference type="EMBL" id="MBM7494137.1"/>
    </source>
</evidence>
<proteinExistence type="predicted"/>
<evidence type="ECO:0000256" key="1">
    <source>
        <dbReference type="SAM" id="MobiDB-lite"/>
    </source>
</evidence>